<keyword evidence="3" id="KW-1015">Disulfide bond</keyword>
<dbReference type="PROSITE" id="PS00194">
    <property type="entry name" value="THIOREDOXIN_1"/>
    <property type="match status" value="1"/>
</dbReference>
<dbReference type="SUPFAM" id="SSF52833">
    <property type="entry name" value="Thioredoxin-like"/>
    <property type="match status" value="1"/>
</dbReference>
<accession>A0A381WP30</accession>
<keyword evidence="2" id="KW-0249">Electron transport</keyword>
<dbReference type="GO" id="GO:0045454">
    <property type="term" value="P:cell redox homeostasis"/>
    <property type="evidence" value="ECO:0007669"/>
    <property type="project" value="TreeGrafter"/>
</dbReference>
<evidence type="ECO:0000259" key="5">
    <source>
        <dbReference type="PROSITE" id="PS51352"/>
    </source>
</evidence>
<keyword evidence="1" id="KW-0813">Transport</keyword>
<evidence type="ECO:0000256" key="1">
    <source>
        <dbReference type="ARBA" id="ARBA00022448"/>
    </source>
</evidence>
<protein>
    <recommendedName>
        <fullName evidence="5">Thioredoxin domain-containing protein</fullName>
    </recommendedName>
</protein>
<proteinExistence type="predicted"/>
<sequence>VSENVKEFTSADFEAEVLKSDLPVLVDFWAEWCGPCRAIAPVIKEVAEDYLGKVKVGKLNVDNDNQVASQYGVRSIPALLIFKDGTVANQIVGAVPKARITEILDSVI</sequence>
<dbReference type="EMBL" id="UINC01012417">
    <property type="protein sequence ID" value="SVA54235.1"/>
    <property type="molecule type" value="Genomic_DNA"/>
</dbReference>
<dbReference type="CDD" id="cd02947">
    <property type="entry name" value="TRX_family"/>
    <property type="match status" value="1"/>
</dbReference>
<reference evidence="6" key="1">
    <citation type="submission" date="2018-05" db="EMBL/GenBank/DDBJ databases">
        <authorList>
            <person name="Lanie J.A."/>
            <person name="Ng W.-L."/>
            <person name="Kazmierczak K.M."/>
            <person name="Andrzejewski T.M."/>
            <person name="Davidsen T.M."/>
            <person name="Wayne K.J."/>
            <person name="Tettelin H."/>
            <person name="Glass J.I."/>
            <person name="Rusch D."/>
            <person name="Podicherti R."/>
            <person name="Tsui H.-C.T."/>
            <person name="Winkler M.E."/>
        </authorList>
    </citation>
    <scope>NUCLEOTIDE SEQUENCE</scope>
</reference>
<dbReference type="PANTHER" id="PTHR45663:SF11">
    <property type="entry name" value="GEO12009P1"/>
    <property type="match status" value="1"/>
</dbReference>
<dbReference type="Gene3D" id="3.40.30.10">
    <property type="entry name" value="Glutaredoxin"/>
    <property type="match status" value="1"/>
</dbReference>
<feature type="non-terminal residue" evidence="6">
    <location>
        <position position="1"/>
    </location>
</feature>
<dbReference type="InterPro" id="IPR017937">
    <property type="entry name" value="Thioredoxin_CS"/>
</dbReference>
<dbReference type="InterPro" id="IPR005746">
    <property type="entry name" value="Thioredoxin"/>
</dbReference>
<name>A0A381WP30_9ZZZZ</name>
<dbReference type="PANTHER" id="PTHR45663">
    <property type="entry name" value="GEO12009P1"/>
    <property type="match status" value="1"/>
</dbReference>
<dbReference type="PROSITE" id="PS51352">
    <property type="entry name" value="THIOREDOXIN_2"/>
    <property type="match status" value="1"/>
</dbReference>
<dbReference type="Pfam" id="PF00085">
    <property type="entry name" value="Thioredoxin"/>
    <property type="match status" value="1"/>
</dbReference>
<dbReference type="NCBIfam" id="TIGR01068">
    <property type="entry name" value="thioredoxin"/>
    <property type="match status" value="1"/>
</dbReference>
<feature type="domain" description="Thioredoxin" evidence="5">
    <location>
        <begin position="1"/>
        <end position="108"/>
    </location>
</feature>
<dbReference type="PRINTS" id="PR00421">
    <property type="entry name" value="THIOREDOXIN"/>
</dbReference>
<evidence type="ECO:0000313" key="6">
    <source>
        <dbReference type="EMBL" id="SVA54235.1"/>
    </source>
</evidence>
<gene>
    <name evidence="6" type="ORF">METZ01_LOCUS107089</name>
</gene>
<dbReference type="FunFam" id="3.40.30.10:FF:000001">
    <property type="entry name" value="Thioredoxin"/>
    <property type="match status" value="1"/>
</dbReference>
<evidence type="ECO:0000256" key="2">
    <source>
        <dbReference type="ARBA" id="ARBA00022982"/>
    </source>
</evidence>
<keyword evidence="4" id="KW-0676">Redox-active center</keyword>
<evidence type="ECO:0000256" key="3">
    <source>
        <dbReference type="ARBA" id="ARBA00023157"/>
    </source>
</evidence>
<dbReference type="InterPro" id="IPR036249">
    <property type="entry name" value="Thioredoxin-like_sf"/>
</dbReference>
<evidence type="ECO:0000256" key="4">
    <source>
        <dbReference type="ARBA" id="ARBA00023284"/>
    </source>
</evidence>
<dbReference type="InterPro" id="IPR013766">
    <property type="entry name" value="Thioredoxin_domain"/>
</dbReference>
<dbReference type="AlphaFoldDB" id="A0A381WP30"/>
<organism evidence="6">
    <name type="scientific">marine metagenome</name>
    <dbReference type="NCBI Taxonomy" id="408172"/>
    <lineage>
        <taxon>unclassified sequences</taxon>
        <taxon>metagenomes</taxon>
        <taxon>ecological metagenomes</taxon>
    </lineage>
</organism>
<dbReference type="PIRSF" id="PIRSF000077">
    <property type="entry name" value="Thioredoxin"/>
    <property type="match status" value="1"/>
</dbReference>
<dbReference type="GO" id="GO:0005829">
    <property type="term" value="C:cytosol"/>
    <property type="evidence" value="ECO:0007669"/>
    <property type="project" value="TreeGrafter"/>
</dbReference>
<dbReference type="GO" id="GO:0015035">
    <property type="term" value="F:protein-disulfide reductase activity"/>
    <property type="evidence" value="ECO:0007669"/>
    <property type="project" value="InterPro"/>
</dbReference>